<dbReference type="AlphaFoldDB" id="A0A7S7NTN4"/>
<organism evidence="2 3">
    <name type="scientific">Paludibaculum fermentans</name>
    <dbReference type="NCBI Taxonomy" id="1473598"/>
    <lineage>
        <taxon>Bacteria</taxon>
        <taxon>Pseudomonadati</taxon>
        <taxon>Acidobacteriota</taxon>
        <taxon>Terriglobia</taxon>
        <taxon>Bryobacterales</taxon>
        <taxon>Bryobacteraceae</taxon>
        <taxon>Paludibaculum</taxon>
    </lineage>
</organism>
<reference evidence="2 3" key="1">
    <citation type="submission" date="2020-10" db="EMBL/GenBank/DDBJ databases">
        <title>Complete genome sequence of Paludibaculum fermentans P105T, a facultatively anaerobic acidobacterium capable of dissimilatory Fe(III) reduction.</title>
        <authorList>
            <person name="Dedysh S.N."/>
            <person name="Beletsky A.V."/>
            <person name="Kulichevskaya I.S."/>
            <person name="Mardanov A.V."/>
            <person name="Ravin N.V."/>
        </authorList>
    </citation>
    <scope>NUCLEOTIDE SEQUENCE [LARGE SCALE GENOMIC DNA]</scope>
    <source>
        <strain evidence="2 3">P105</strain>
    </source>
</reference>
<dbReference type="KEGG" id="pfer:IRI77_06595"/>
<feature type="compositionally biased region" description="Polar residues" evidence="1">
    <location>
        <begin position="371"/>
        <end position="380"/>
    </location>
</feature>
<dbReference type="RefSeq" id="WP_194451277.1">
    <property type="nucleotide sequence ID" value="NZ_CP063849.1"/>
</dbReference>
<feature type="compositionally biased region" description="Pro residues" evidence="1">
    <location>
        <begin position="402"/>
        <end position="412"/>
    </location>
</feature>
<feature type="region of interest" description="Disordered" evidence="1">
    <location>
        <begin position="125"/>
        <end position="189"/>
    </location>
</feature>
<dbReference type="Proteomes" id="UP000593892">
    <property type="component" value="Chromosome"/>
</dbReference>
<proteinExistence type="predicted"/>
<accession>A0A7S7NTN4</accession>
<protein>
    <submittedName>
        <fullName evidence="2">Uncharacterized protein</fullName>
    </submittedName>
</protein>
<feature type="compositionally biased region" description="Basic and acidic residues" evidence="1">
    <location>
        <begin position="381"/>
        <end position="392"/>
    </location>
</feature>
<sequence length="440" mass="45962">MNQRFTPEQIEMLLGGYATGTLTPEENKALMDAALHDQRLFDALMDEEALRETLADGDTRAALLAALRPVEKARAWWRAPWPWAAAATAVVALLVLLVVRKPAPTTELAQAPAQEKVQEIAQNLPKPEPVASSVATPKTLTATPEARSVSDRLEKQDLADKRVGVGTGTMQPATPGNAPQPVRERAERDQAPRGVAGGIPGGAPGGVFGGIIAPPTNPVEPLIVQRSYASAPPPPPPSPQPIRQQEAKKAADEALRATAATESVTISPTVAVPEVSARKGELAKAKAAVEPLQLALAFLQPDGTWHDVAVGAAVPSGRGLRLTVTSERSGMISLTPPLAPPRAIQGGTPLALYLPPREKGEVPLMVSVSDTQAAPSQESASRADRRSNETRSRAKRRVSAMPAPPPPPPPAPAALAAGGQAQGALTATGPLVRSILLKIE</sequence>
<name>A0A7S7NTN4_PALFE</name>
<keyword evidence="3" id="KW-1185">Reference proteome</keyword>
<feature type="region of interest" description="Disordered" evidence="1">
    <location>
        <begin position="227"/>
        <end position="250"/>
    </location>
</feature>
<feature type="compositionally biased region" description="Polar residues" evidence="1">
    <location>
        <begin position="133"/>
        <end position="142"/>
    </location>
</feature>
<feature type="region of interest" description="Disordered" evidence="1">
    <location>
        <begin position="371"/>
        <end position="422"/>
    </location>
</feature>
<evidence type="ECO:0000256" key="1">
    <source>
        <dbReference type="SAM" id="MobiDB-lite"/>
    </source>
</evidence>
<evidence type="ECO:0000313" key="2">
    <source>
        <dbReference type="EMBL" id="QOY89615.1"/>
    </source>
</evidence>
<feature type="compositionally biased region" description="Pro residues" evidence="1">
    <location>
        <begin position="231"/>
        <end position="240"/>
    </location>
</feature>
<feature type="compositionally biased region" description="Basic and acidic residues" evidence="1">
    <location>
        <begin position="148"/>
        <end position="163"/>
    </location>
</feature>
<feature type="compositionally biased region" description="Low complexity" evidence="1">
    <location>
        <begin position="413"/>
        <end position="422"/>
    </location>
</feature>
<dbReference type="EMBL" id="CP063849">
    <property type="protein sequence ID" value="QOY89615.1"/>
    <property type="molecule type" value="Genomic_DNA"/>
</dbReference>
<evidence type="ECO:0000313" key="3">
    <source>
        <dbReference type="Proteomes" id="UP000593892"/>
    </source>
</evidence>
<gene>
    <name evidence="2" type="ORF">IRI77_06595</name>
</gene>